<evidence type="ECO:0000259" key="15">
    <source>
        <dbReference type="Pfam" id="PF02096"/>
    </source>
</evidence>
<gene>
    <name evidence="13 17" type="primary">yidC</name>
    <name evidence="17" type="ORF">ACFONC_08600</name>
</gene>
<keyword evidence="5 13" id="KW-1003">Cell membrane</keyword>
<keyword evidence="10 13" id="KW-0143">Chaperone</keyword>
<comment type="caution">
    <text evidence="17">The sequence shown here is derived from an EMBL/GenBank/DDBJ whole genome shotgun (WGS) entry which is preliminary data.</text>
</comment>
<feature type="domain" description="Membrane insertase YidC/Oxa/ALB C-terminal" evidence="15">
    <location>
        <begin position="386"/>
        <end position="565"/>
    </location>
</feature>
<name>A0ABV7XJI7_9GAMM</name>
<evidence type="ECO:0000256" key="2">
    <source>
        <dbReference type="ARBA" id="ARBA00010527"/>
    </source>
</evidence>
<dbReference type="NCBIfam" id="NF002352">
    <property type="entry name" value="PRK01318.1-3"/>
    <property type="match status" value="1"/>
</dbReference>
<dbReference type="InterPro" id="IPR028055">
    <property type="entry name" value="YidC/Oxa/ALB_C"/>
</dbReference>
<accession>A0ABV7XJI7</accession>
<dbReference type="InterPro" id="IPR047196">
    <property type="entry name" value="YidC_ALB_C"/>
</dbReference>
<evidence type="ECO:0000256" key="13">
    <source>
        <dbReference type="HAMAP-Rule" id="MF_01810"/>
    </source>
</evidence>
<evidence type="ECO:0000313" key="17">
    <source>
        <dbReference type="EMBL" id="MFC3716209.1"/>
    </source>
</evidence>
<keyword evidence="9 13" id="KW-0472">Membrane</keyword>
<dbReference type="PRINTS" id="PR01900">
    <property type="entry name" value="YIDCPROTEIN"/>
</dbReference>
<evidence type="ECO:0000256" key="11">
    <source>
        <dbReference type="ARBA" id="ARBA00033245"/>
    </source>
</evidence>
<keyword evidence="8 13" id="KW-1133">Transmembrane helix</keyword>
<evidence type="ECO:0000256" key="1">
    <source>
        <dbReference type="ARBA" id="ARBA00004429"/>
    </source>
</evidence>
<feature type="transmembrane region" description="Helical" evidence="13">
    <location>
        <begin position="386"/>
        <end position="407"/>
    </location>
</feature>
<dbReference type="HAMAP" id="MF_01810">
    <property type="entry name" value="YidC_type1"/>
    <property type="match status" value="1"/>
</dbReference>
<reference evidence="18" key="1">
    <citation type="journal article" date="2019" name="Int. J. Syst. Evol. Microbiol.">
        <title>The Global Catalogue of Microorganisms (GCM) 10K type strain sequencing project: providing services to taxonomists for standard genome sequencing and annotation.</title>
        <authorList>
            <consortium name="The Broad Institute Genomics Platform"/>
            <consortium name="The Broad Institute Genome Sequencing Center for Infectious Disease"/>
            <person name="Wu L."/>
            <person name="Ma J."/>
        </authorList>
    </citation>
    <scope>NUCLEOTIDE SEQUENCE [LARGE SCALE GENOMIC DNA]</scope>
    <source>
        <strain evidence="18">KCTC 42441</strain>
    </source>
</reference>
<dbReference type="RefSeq" id="WP_386743320.1">
    <property type="nucleotide sequence ID" value="NZ_JBHRYA010000007.1"/>
</dbReference>
<dbReference type="NCBIfam" id="TIGR03592">
    <property type="entry name" value="yidC_oxa1_cterm"/>
    <property type="match status" value="1"/>
</dbReference>
<dbReference type="InterPro" id="IPR001708">
    <property type="entry name" value="YidC/ALB3/OXA1/COX18"/>
</dbReference>
<comment type="similarity">
    <text evidence="2 13">Belongs to the OXA1/ALB3/YidC family. Type 1 subfamily.</text>
</comment>
<dbReference type="NCBIfam" id="TIGR03593">
    <property type="entry name" value="yidC_nterm"/>
    <property type="match status" value="1"/>
</dbReference>
<evidence type="ECO:0000256" key="8">
    <source>
        <dbReference type="ARBA" id="ARBA00022989"/>
    </source>
</evidence>
<dbReference type="InterPro" id="IPR038221">
    <property type="entry name" value="YidC_periplasmic_sf"/>
</dbReference>
<evidence type="ECO:0000256" key="10">
    <source>
        <dbReference type="ARBA" id="ARBA00023186"/>
    </source>
</evidence>
<dbReference type="PANTHER" id="PTHR12428">
    <property type="entry name" value="OXA1"/>
    <property type="match status" value="1"/>
</dbReference>
<feature type="domain" description="Membrane insertase YidC N-terminal" evidence="16">
    <location>
        <begin position="93"/>
        <end position="375"/>
    </location>
</feature>
<dbReference type="Gene3D" id="2.70.98.90">
    <property type="match status" value="1"/>
</dbReference>
<feature type="region of interest" description="Disordered" evidence="14">
    <location>
        <begin position="30"/>
        <end position="58"/>
    </location>
</feature>
<keyword evidence="7 13" id="KW-0653">Protein transport</keyword>
<dbReference type="PRINTS" id="PR00701">
    <property type="entry name" value="60KDINNERMP"/>
</dbReference>
<keyword evidence="4 13" id="KW-0813">Transport</keyword>
<dbReference type="PANTHER" id="PTHR12428:SF65">
    <property type="entry name" value="CYTOCHROME C OXIDASE ASSEMBLY PROTEIN COX18, MITOCHONDRIAL"/>
    <property type="match status" value="1"/>
</dbReference>
<evidence type="ECO:0000256" key="14">
    <source>
        <dbReference type="SAM" id="MobiDB-lite"/>
    </source>
</evidence>
<evidence type="ECO:0000256" key="4">
    <source>
        <dbReference type="ARBA" id="ARBA00022448"/>
    </source>
</evidence>
<feature type="transmembrane region" description="Helical" evidence="13">
    <location>
        <begin position="531"/>
        <end position="551"/>
    </location>
</feature>
<feature type="transmembrane region" description="Helical" evidence="13">
    <location>
        <begin position="492"/>
        <end position="510"/>
    </location>
</feature>
<keyword evidence="18" id="KW-1185">Reference proteome</keyword>
<evidence type="ECO:0000256" key="7">
    <source>
        <dbReference type="ARBA" id="ARBA00022927"/>
    </source>
</evidence>
<proteinExistence type="inferred from homology"/>
<dbReference type="EMBL" id="JBHRYA010000007">
    <property type="protein sequence ID" value="MFC3716209.1"/>
    <property type="molecule type" value="Genomic_DNA"/>
</dbReference>
<protein>
    <recommendedName>
        <fullName evidence="3 13">Membrane protein insertase YidC</fullName>
    </recommendedName>
    <alternativeName>
        <fullName evidence="12 13">Foldase YidC</fullName>
    </alternativeName>
    <alternativeName>
        <fullName evidence="11 13">Membrane integrase YidC</fullName>
    </alternativeName>
    <alternativeName>
        <fullName evidence="13">Membrane protein YidC</fullName>
    </alternativeName>
</protein>
<dbReference type="CDD" id="cd20070">
    <property type="entry name" value="5TM_YidC_Alb3"/>
    <property type="match status" value="1"/>
</dbReference>
<dbReference type="InterPro" id="IPR028053">
    <property type="entry name" value="Membr_insert_YidC_N"/>
</dbReference>
<organism evidence="17 18">
    <name type="scientific">Luteimonas soli</name>
    <dbReference type="NCBI Taxonomy" id="1648966"/>
    <lineage>
        <taxon>Bacteria</taxon>
        <taxon>Pseudomonadati</taxon>
        <taxon>Pseudomonadota</taxon>
        <taxon>Gammaproteobacteria</taxon>
        <taxon>Lysobacterales</taxon>
        <taxon>Lysobacteraceae</taxon>
        <taxon>Luteimonas</taxon>
    </lineage>
</organism>
<comment type="subcellular location">
    <subcellularLocation>
        <location evidence="1">Cell inner membrane</location>
        <topology evidence="1">Multi-pass membrane protein</topology>
    </subcellularLocation>
    <subcellularLocation>
        <location evidence="13">Cell membrane</location>
        <topology evidence="13">Multi-pass membrane protein</topology>
    </subcellularLocation>
</comment>
<evidence type="ECO:0000256" key="5">
    <source>
        <dbReference type="ARBA" id="ARBA00022475"/>
    </source>
</evidence>
<sequence>MNQTRTFLIFAWLMVAVLLWMEWGKDNNPAPAPVESAQQQVPPSPGALPGMVPDSDAGIPAAKDSAIPSAKPAGSTGAPVADVAAAPVASDHRVTITSDVLTLSLDGGNVFDAQLLQYPQTREPGSPPVKLLDADPAHYYIARSGWIGQGGTRVPELVPEDPQQREIDLTTGQPTVQVSFVSPPGAGVRIRRTYTLSRGSYAIAVHDEVLNTSGQPWQGYIYRQLARIPPQTKRGMTGMTNPESYSFAGAKWFSAADGYEGRKYADFVDDGPLDKTVTGGWIALLQHHFFTAWIPQKDQAARFGLTTSGQVHGIHAMGPSFSLAPGEKAVTNARLWVGPKLVSQLAAQDVPGLERAVDYSRFQLFAVLGQGLFWVLAKLHALFGNWGWAIIAMVCLLKLALFPLSAAQYKSTAKMRRFQPRIAQLKERYGDDKQKFQMAMMELYKKEKINPVGGCLPVLPQMIIFMALYWVLMESVELRQAPWMGWIQDLTARDPYFILPVLNIAIMWSTQKLTPMTGMDPMQQKMMQTMPLIFGVILAFLPAGLVLYQVANGGLGLLQQWVITRKYAEPPPAAAAGKS</sequence>
<comment type="subunit">
    <text evidence="13">Interacts with the Sec translocase complex via SecD. Specifically interacts with transmembrane segments of nascent integral membrane proteins during membrane integration.</text>
</comment>
<evidence type="ECO:0000256" key="6">
    <source>
        <dbReference type="ARBA" id="ARBA00022692"/>
    </source>
</evidence>
<dbReference type="Proteomes" id="UP001595705">
    <property type="component" value="Unassembled WGS sequence"/>
</dbReference>
<dbReference type="CDD" id="cd19961">
    <property type="entry name" value="EcYidC-like_peri"/>
    <property type="match status" value="1"/>
</dbReference>
<evidence type="ECO:0000256" key="12">
    <source>
        <dbReference type="ARBA" id="ARBA00033342"/>
    </source>
</evidence>
<evidence type="ECO:0000259" key="16">
    <source>
        <dbReference type="Pfam" id="PF14849"/>
    </source>
</evidence>
<comment type="function">
    <text evidence="13">Required for the insertion and/or proper folding and/or complex formation of integral membrane proteins into the membrane. Involved in integration of membrane proteins that insert both dependently and independently of the Sec translocase complex, as well as at least some lipoproteins. Aids folding of multispanning membrane proteins.</text>
</comment>
<feature type="transmembrane region" description="Helical" evidence="13">
    <location>
        <begin position="449"/>
        <end position="472"/>
    </location>
</feature>
<evidence type="ECO:0000313" key="18">
    <source>
        <dbReference type="Proteomes" id="UP001595705"/>
    </source>
</evidence>
<keyword evidence="6 13" id="KW-0812">Transmembrane</keyword>
<dbReference type="InterPro" id="IPR019998">
    <property type="entry name" value="Membr_insert_YidC"/>
</dbReference>
<dbReference type="Pfam" id="PF14849">
    <property type="entry name" value="YidC_periplas"/>
    <property type="match status" value="1"/>
</dbReference>
<evidence type="ECO:0000256" key="3">
    <source>
        <dbReference type="ARBA" id="ARBA00015325"/>
    </source>
</evidence>
<evidence type="ECO:0000256" key="9">
    <source>
        <dbReference type="ARBA" id="ARBA00023136"/>
    </source>
</evidence>
<dbReference type="Pfam" id="PF02096">
    <property type="entry name" value="60KD_IMP"/>
    <property type="match status" value="1"/>
</dbReference>